<reference evidence="1 2" key="1">
    <citation type="submission" date="2018-12" db="EMBL/GenBank/DDBJ databases">
        <title>Draft genome sequence of Embleya hyalina NBRC 13850T.</title>
        <authorList>
            <person name="Komaki H."/>
            <person name="Hosoyama A."/>
            <person name="Kimura A."/>
            <person name="Ichikawa N."/>
            <person name="Tamura T."/>
        </authorList>
    </citation>
    <scope>NUCLEOTIDE SEQUENCE [LARGE SCALE GENOMIC DNA]</scope>
    <source>
        <strain evidence="1 2">NBRC 13850</strain>
    </source>
</reference>
<sequence length="84" mass="7704">MSVVPGAGEGEVVLGAVGGVGPAHAESGQGADAVGGEVAGGFEGALVSDPPAEVESVVVDVVAVDVEVAVAGVVEGGGVQAAEP</sequence>
<dbReference type="AlphaFoldDB" id="A0A401Z4T6"/>
<protein>
    <submittedName>
        <fullName evidence="1">Uncharacterized protein</fullName>
    </submittedName>
</protein>
<proteinExistence type="predicted"/>
<accession>A0A401Z4T6</accession>
<comment type="caution">
    <text evidence="1">The sequence shown here is derived from an EMBL/GenBank/DDBJ whole genome shotgun (WGS) entry which is preliminary data.</text>
</comment>
<evidence type="ECO:0000313" key="1">
    <source>
        <dbReference type="EMBL" id="GCE01848.1"/>
    </source>
</evidence>
<name>A0A401Z4T6_9ACTN</name>
<evidence type="ECO:0000313" key="2">
    <source>
        <dbReference type="Proteomes" id="UP000286931"/>
    </source>
</evidence>
<gene>
    <name evidence="1" type="ORF">EHYA_09622</name>
</gene>
<keyword evidence="2" id="KW-1185">Reference proteome</keyword>
<dbReference type="Proteomes" id="UP000286931">
    <property type="component" value="Unassembled WGS sequence"/>
</dbReference>
<organism evidence="1 2">
    <name type="scientific">Embleya hyalina</name>
    <dbReference type="NCBI Taxonomy" id="516124"/>
    <lineage>
        <taxon>Bacteria</taxon>
        <taxon>Bacillati</taxon>
        <taxon>Actinomycetota</taxon>
        <taxon>Actinomycetes</taxon>
        <taxon>Kitasatosporales</taxon>
        <taxon>Streptomycetaceae</taxon>
        <taxon>Embleya</taxon>
    </lineage>
</organism>
<dbReference type="EMBL" id="BIFH01000053">
    <property type="protein sequence ID" value="GCE01848.1"/>
    <property type="molecule type" value="Genomic_DNA"/>
</dbReference>